<gene>
    <name evidence="2" type="ORF">DW084_07510</name>
    <name evidence="1" type="ORF">GFU50_15570</name>
</gene>
<dbReference type="Proteomes" id="UP000422837">
    <property type="component" value="Chromosome"/>
</dbReference>
<reference evidence="1 4" key="2">
    <citation type="submission" date="2019-11" db="EMBL/GenBank/DDBJ databases">
        <title>Detection and genome characteristic of a blood enterococcus casselifavus isolate from Zhengzhou,china.</title>
        <authorList>
            <person name="Wen P."/>
        </authorList>
    </citation>
    <scope>NUCLEOTIDE SEQUENCE [LARGE SCALE GENOMIC DNA]</scope>
    <source>
        <strain evidence="1 4">EC291</strain>
    </source>
</reference>
<dbReference type="OrthoDB" id="2225914at2"/>
<evidence type="ECO:0000313" key="3">
    <source>
        <dbReference type="Proteomes" id="UP000286288"/>
    </source>
</evidence>
<accession>A0A1G9D969</accession>
<dbReference type="RefSeq" id="WP_005227922.1">
    <property type="nucleotide sequence ID" value="NZ_CABGIF010000001.1"/>
</dbReference>
<dbReference type="InterPro" id="IPR009303">
    <property type="entry name" value="DUF960"/>
</dbReference>
<proteinExistence type="predicted"/>
<evidence type="ECO:0000313" key="4">
    <source>
        <dbReference type="Proteomes" id="UP000422837"/>
    </source>
</evidence>
<organism evidence="2 3">
    <name type="scientific">Enterococcus casseliflavus</name>
    <name type="common">Enterococcus flavescens</name>
    <dbReference type="NCBI Taxonomy" id="37734"/>
    <lineage>
        <taxon>Bacteria</taxon>
        <taxon>Bacillati</taxon>
        <taxon>Bacillota</taxon>
        <taxon>Bacilli</taxon>
        <taxon>Lactobacillales</taxon>
        <taxon>Enterococcaceae</taxon>
        <taxon>Enterococcus</taxon>
    </lineage>
</organism>
<name>A0A1G9D969_ENTCA</name>
<evidence type="ECO:0000313" key="2">
    <source>
        <dbReference type="EMBL" id="RHK06698.1"/>
    </source>
</evidence>
<dbReference type="AlphaFoldDB" id="A0A1G9D969"/>
<dbReference type="EMBL" id="CP046123">
    <property type="protein sequence ID" value="QGN30860.1"/>
    <property type="molecule type" value="Genomic_DNA"/>
</dbReference>
<dbReference type="Pfam" id="PF06124">
    <property type="entry name" value="DUF960"/>
    <property type="match status" value="1"/>
</dbReference>
<keyword evidence="2" id="KW-0378">Hydrolase</keyword>
<dbReference type="GeneID" id="15143383"/>
<dbReference type="EMBL" id="QRMZ01000008">
    <property type="protein sequence ID" value="RHK06698.1"/>
    <property type="molecule type" value="Genomic_DNA"/>
</dbReference>
<dbReference type="Gene3D" id="3.10.450.150">
    <property type="entry name" value="enterococcus faecalis protein"/>
    <property type="match status" value="1"/>
</dbReference>
<sequence>MFETFDDHRSRYASGGIVQTLPGELIDSIWLIIDLDLKGFIPLTNLLTFEVQNNHGRVTLLFSQAQSQIELGVDLPYRYSDLYPQKVYVYDDGQRQTILLPSETR</sequence>
<reference evidence="2 3" key="1">
    <citation type="submission" date="2018-08" db="EMBL/GenBank/DDBJ databases">
        <title>A genome reference for cultivated species of the human gut microbiota.</title>
        <authorList>
            <person name="Zou Y."/>
            <person name="Xue W."/>
            <person name="Luo G."/>
        </authorList>
    </citation>
    <scope>NUCLEOTIDE SEQUENCE [LARGE SCALE GENOMIC DNA]</scope>
    <source>
        <strain evidence="2 3">AF48-16</strain>
    </source>
</reference>
<protein>
    <submittedName>
        <fullName evidence="2">GTP cyclohydrolase</fullName>
    </submittedName>
</protein>
<dbReference type="Proteomes" id="UP000286288">
    <property type="component" value="Unassembled WGS sequence"/>
</dbReference>
<dbReference type="GO" id="GO:0016787">
    <property type="term" value="F:hydrolase activity"/>
    <property type="evidence" value="ECO:0007669"/>
    <property type="project" value="UniProtKB-KW"/>
</dbReference>
<evidence type="ECO:0000313" key="1">
    <source>
        <dbReference type="EMBL" id="QGN30860.1"/>
    </source>
</evidence>